<evidence type="ECO:0000256" key="4">
    <source>
        <dbReference type="ARBA" id="ARBA00022692"/>
    </source>
</evidence>
<dbReference type="InterPro" id="IPR020846">
    <property type="entry name" value="MFS_dom"/>
</dbReference>
<feature type="transmembrane region" description="Helical" evidence="7">
    <location>
        <begin position="306"/>
        <end position="329"/>
    </location>
</feature>
<dbReference type="CDD" id="cd06173">
    <property type="entry name" value="MFS_MefA_like"/>
    <property type="match status" value="1"/>
</dbReference>
<evidence type="ECO:0000256" key="7">
    <source>
        <dbReference type="SAM" id="Phobius"/>
    </source>
</evidence>
<protein>
    <submittedName>
        <fullName evidence="9">Drug antiporter protein</fullName>
    </submittedName>
    <submittedName>
        <fullName evidence="10">Transmembrane secretion effector</fullName>
    </submittedName>
</protein>
<keyword evidence="2" id="KW-0813">Transport</keyword>
<dbReference type="EMBL" id="BOQM01000010">
    <property type="protein sequence ID" value="GIM84499.1"/>
    <property type="molecule type" value="Genomic_DNA"/>
</dbReference>
<evidence type="ECO:0000313" key="11">
    <source>
        <dbReference type="Proteomes" id="UP000315983"/>
    </source>
</evidence>
<evidence type="ECO:0000256" key="1">
    <source>
        <dbReference type="ARBA" id="ARBA00004429"/>
    </source>
</evidence>
<evidence type="ECO:0000313" key="9">
    <source>
        <dbReference type="EMBL" id="GIM84499.1"/>
    </source>
</evidence>
<dbReference type="Pfam" id="PF05977">
    <property type="entry name" value="MFS_3"/>
    <property type="match status" value="1"/>
</dbReference>
<keyword evidence="3" id="KW-1003">Cell membrane</keyword>
<feature type="transmembrane region" description="Helical" evidence="7">
    <location>
        <begin position="281"/>
        <end position="300"/>
    </location>
</feature>
<sequence>MTPRRELIALVGADLLSNLGSRISILAIPWLVLETTGSPAKMGVVAAAETLPYLLSSALGPPLADRIGLRRTSILADLGSAGLMVAVALTPWLGFGALVALVALVGTLRGVGDRVKHVMFRPAAQAAGVRLIRLTSVYDGMSRLTTLLAASIGGLLIWWLGVTSAILVDASTFAVCALLISTLVRRTTGGAAGSRPESYLRALAGGLRYLGQDRTVLTMLLVISALNMVVNASIAVYIPLWVNDVLGNPAGLGLVLGAFAAGALLGNLLFTTFGSRLRRDLTFAIGAAVSGPPRLLVLALSDDLTVVFAVTFVSGVGIAVVNPLLGVALYERPPADLQSRVIGLAGALAFAGLPLGALLGGWSVTTLGLEPALVTAAVFVLAVTAVPLAAALRPMPKQAPLVDVSDRERVPS</sequence>
<dbReference type="PANTHER" id="PTHR23513">
    <property type="entry name" value="INTEGRAL MEMBRANE EFFLUX PROTEIN-RELATED"/>
    <property type="match status" value="1"/>
</dbReference>
<reference evidence="10 11" key="1">
    <citation type="submission" date="2019-06" db="EMBL/GenBank/DDBJ databases">
        <title>Sequencing the genomes of 1000 actinobacteria strains.</title>
        <authorList>
            <person name="Klenk H.-P."/>
        </authorList>
    </citation>
    <scope>NUCLEOTIDE SEQUENCE [LARGE SCALE GENOMIC DNA]</scope>
    <source>
        <strain evidence="10 11">DSM 44819</strain>
    </source>
</reference>
<evidence type="ECO:0000259" key="8">
    <source>
        <dbReference type="PROSITE" id="PS50850"/>
    </source>
</evidence>
<dbReference type="Proteomes" id="UP000677457">
    <property type="component" value="Unassembled WGS sequence"/>
</dbReference>
<feature type="transmembrane region" description="Helical" evidence="7">
    <location>
        <begin position="372"/>
        <end position="392"/>
    </location>
</feature>
<comment type="subcellular location">
    <subcellularLocation>
        <location evidence="1">Cell inner membrane</location>
        <topology evidence="1">Multi-pass membrane protein</topology>
    </subcellularLocation>
</comment>
<evidence type="ECO:0000256" key="2">
    <source>
        <dbReference type="ARBA" id="ARBA00022448"/>
    </source>
</evidence>
<accession>A0A542XRS2</accession>
<dbReference type="Gene3D" id="1.20.1250.20">
    <property type="entry name" value="MFS general substrate transporter like domains"/>
    <property type="match status" value="1"/>
</dbReference>
<feature type="transmembrane region" description="Helical" evidence="7">
    <location>
        <begin position="166"/>
        <end position="184"/>
    </location>
</feature>
<dbReference type="PROSITE" id="PS50850">
    <property type="entry name" value="MFS"/>
    <property type="match status" value="1"/>
</dbReference>
<feature type="transmembrane region" description="Helical" evidence="7">
    <location>
        <begin position="92"/>
        <end position="111"/>
    </location>
</feature>
<evidence type="ECO:0000256" key="3">
    <source>
        <dbReference type="ARBA" id="ARBA00022475"/>
    </source>
</evidence>
<dbReference type="AlphaFoldDB" id="A0A542XRS2"/>
<dbReference type="EMBL" id="VFOL01000001">
    <property type="protein sequence ID" value="TQL38499.1"/>
    <property type="molecule type" value="Genomic_DNA"/>
</dbReference>
<reference evidence="9 12" key="2">
    <citation type="submission" date="2021-03" db="EMBL/GenBank/DDBJ databases">
        <title>Whole genome shotgun sequence of Salinispora arenicola NBRC 105043.</title>
        <authorList>
            <person name="Komaki H."/>
            <person name="Tamura T."/>
        </authorList>
    </citation>
    <scope>NUCLEOTIDE SEQUENCE [LARGE SCALE GENOMIC DNA]</scope>
    <source>
        <strain evidence="9 12">NBRC 105043</strain>
    </source>
</reference>
<dbReference type="GO" id="GO:0005886">
    <property type="term" value="C:plasma membrane"/>
    <property type="evidence" value="ECO:0007669"/>
    <property type="project" value="UniProtKB-SubCell"/>
</dbReference>
<feature type="transmembrane region" description="Helical" evidence="7">
    <location>
        <begin position="250"/>
        <end position="269"/>
    </location>
</feature>
<proteinExistence type="predicted"/>
<dbReference type="GO" id="GO:0022857">
    <property type="term" value="F:transmembrane transporter activity"/>
    <property type="evidence" value="ECO:0007669"/>
    <property type="project" value="InterPro"/>
</dbReference>
<dbReference type="RefSeq" id="WP_018801624.1">
    <property type="nucleotide sequence ID" value="NZ_BOQM01000010.1"/>
</dbReference>
<feature type="domain" description="Major facilitator superfamily (MFS) profile" evidence="8">
    <location>
        <begin position="216"/>
        <end position="412"/>
    </location>
</feature>
<keyword evidence="12" id="KW-1185">Reference proteome</keyword>
<name>A0A542XRS2_SALAC</name>
<evidence type="ECO:0000313" key="12">
    <source>
        <dbReference type="Proteomes" id="UP000677457"/>
    </source>
</evidence>
<dbReference type="Proteomes" id="UP000315983">
    <property type="component" value="Unassembled WGS sequence"/>
</dbReference>
<keyword evidence="4 7" id="KW-0812">Transmembrane</keyword>
<dbReference type="PANTHER" id="PTHR23513:SF9">
    <property type="entry name" value="ENTEROBACTIN EXPORTER ENTS"/>
    <property type="match status" value="1"/>
</dbReference>
<dbReference type="InterPro" id="IPR036259">
    <property type="entry name" value="MFS_trans_sf"/>
</dbReference>
<dbReference type="GeneID" id="93772883"/>
<evidence type="ECO:0000256" key="6">
    <source>
        <dbReference type="ARBA" id="ARBA00023136"/>
    </source>
</evidence>
<feature type="transmembrane region" description="Helical" evidence="7">
    <location>
        <begin position="216"/>
        <end position="238"/>
    </location>
</feature>
<feature type="transmembrane region" description="Helical" evidence="7">
    <location>
        <begin position="140"/>
        <end position="160"/>
    </location>
</feature>
<comment type="caution">
    <text evidence="10">The sequence shown here is derived from an EMBL/GenBank/DDBJ whole genome shotgun (WGS) entry which is preliminary data.</text>
</comment>
<dbReference type="InterPro" id="IPR010290">
    <property type="entry name" value="TM_effector"/>
</dbReference>
<gene>
    <name evidence="10" type="ORF">FB564_3699</name>
    <name evidence="9" type="ORF">Sar04_17660</name>
</gene>
<evidence type="ECO:0000256" key="5">
    <source>
        <dbReference type="ARBA" id="ARBA00022989"/>
    </source>
</evidence>
<keyword evidence="6 7" id="KW-0472">Membrane</keyword>
<organism evidence="10 11">
    <name type="scientific">Salinispora arenicola</name>
    <dbReference type="NCBI Taxonomy" id="168697"/>
    <lineage>
        <taxon>Bacteria</taxon>
        <taxon>Bacillati</taxon>
        <taxon>Actinomycetota</taxon>
        <taxon>Actinomycetes</taxon>
        <taxon>Micromonosporales</taxon>
        <taxon>Micromonosporaceae</taxon>
        <taxon>Salinispora</taxon>
    </lineage>
</organism>
<keyword evidence="5 7" id="KW-1133">Transmembrane helix</keyword>
<feature type="transmembrane region" description="Helical" evidence="7">
    <location>
        <begin position="341"/>
        <end position="360"/>
    </location>
</feature>
<dbReference type="SUPFAM" id="SSF103473">
    <property type="entry name" value="MFS general substrate transporter"/>
    <property type="match status" value="1"/>
</dbReference>
<evidence type="ECO:0000313" key="10">
    <source>
        <dbReference type="EMBL" id="TQL38499.1"/>
    </source>
</evidence>